<dbReference type="OrthoDB" id="6380398at2759"/>
<dbReference type="PROSITE" id="PS00135">
    <property type="entry name" value="TRYPSIN_SER"/>
    <property type="match status" value="1"/>
</dbReference>
<evidence type="ECO:0000259" key="8">
    <source>
        <dbReference type="PROSITE" id="PS50240"/>
    </source>
</evidence>
<evidence type="ECO:0000256" key="1">
    <source>
        <dbReference type="ARBA" id="ARBA00007664"/>
    </source>
</evidence>
<sequence length="257" mass="25749">MELKLVFLAALAVPMVSALPQPVPQTVPENGIVGGESATVAEFPFIVSIARNGGAWCGGTLLNANTVLTAAHCSSGVSASSVQIRAGSTARNSGGVVSGVSSIRIHPSFSGSTLNNDVAIWKLSTSIATSSTISYARLATSGSDPSAGSSVTVAGWGVTVEGGSSSPVSLRKVTVPVVSRATCRAQYGTSAVTTNMFCAGLEQGGKDACQGDSGGPIVDSSRTVIGVVSWGEGCAQPGYSGVYARIGSLRSFIDSNA</sequence>
<proteinExistence type="inferred from homology"/>
<evidence type="ECO:0000256" key="6">
    <source>
        <dbReference type="RuleBase" id="RU363034"/>
    </source>
</evidence>
<keyword evidence="7" id="KW-0732">Signal</keyword>
<feature type="domain" description="Peptidase S1" evidence="8">
    <location>
        <begin position="32"/>
        <end position="257"/>
    </location>
</feature>
<dbReference type="InterPro" id="IPR050430">
    <property type="entry name" value="Peptidase_S1"/>
</dbReference>
<comment type="caution">
    <text evidence="9">The sequence shown here is derived from an EMBL/GenBank/DDBJ whole genome shotgun (WGS) entry which is preliminary data.</text>
</comment>
<dbReference type="InterPro" id="IPR001314">
    <property type="entry name" value="Peptidase_S1A"/>
</dbReference>
<protein>
    <recommendedName>
        <fullName evidence="8">Peptidase S1 domain-containing protein</fullName>
    </recommendedName>
</protein>
<dbReference type="InterPro" id="IPR009003">
    <property type="entry name" value="Peptidase_S1_PA"/>
</dbReference>
<keyword evidence="10" id="KW-1185">Reference proteome</keyword>
<gene>
    <name evidence="9" type="ORF">FSARC_13865</name>
</gene>
<dbReference type="GO" id="GO:0004252">
    <property type="term" value="F:serine-type endopeptidase activity"/>
    <property type="evidence" value="ECO:0007669"/>
    <property type="project" value="InterPro"/>
</dbReference>
<evidence type="ECO:0000313" key="9">
    <source>
        <dbReference type="EMBL" id="KAF4947933.1"/>
    </source>
</evidence>
<dbReference type="EMBL" id="JABEXW010001079">
    <property type="protein sequence ID" value="KAF4947933.1"/>
    <property type="molecule type" value="Genomic_DNA"/>
</dbReference>
<evidence type="ECO:0000313" key="10">
    <source>
        <dbReference type="Proteomes" id="UP000622797"/>
    </source>
</evidence>
<keyword evidence="3 6" id="KW-0378">Hydrolase</keyword>
<dbReference type="Gene3D" id="2.40.10.10">
    <property type="entry name" value="Trypsin-like serine proteases"/>
    <property type="match status" value="2"/>
</dbReference>
<evidence type="ECO:0000256" key="4">
    <source>
        <dbReference type="ARBA" id="ARBA00022825"/>
    </source>
</evidence>
<keyword evidence="2 6" id="KW-0645">Protease</keyword>
<dbReference type="InterPro" id="IPR033116">
    <property type="entry name" value="TRYPSIN_SER"/>
</dbReference>
<dbReference type="GO" id="GO:0006508">
    <property type="term" value="P:proteolysis"/>
    <property type="evidence" value="ECO:0007669"/>
    <property type="project" value="UniProtKB-KW"/>
</dbReference>
<dbReference type="PANTHER" id="PTHR24276">
    <property type="entry name" value="POLYSERASE-RELATED"/>
    <property type="match status" value="1"/>
</dbReference>
<accession>A0A8H4SYJ4</accession>
<dbReference type="FunFam" id="2.40.10.10:FF:000077">
    <property type="entry name" value="Predicted protein"/>
    <property type="match status" value="1"/>
</dbReference>
<dbReference type="Proteomes" id="UP000622797">
    <property type="component" value="Unassembled WGS sequence"/>
</dbReference>
<dbReference type="CDD" id="cd00190">
    <property type="entry name" value="Tryp_SPc"/>
    <property type="match status" value="1"/>
</dbReference>
<dbReference type="InterPro" id="IPR001254">
    <property type="entry name" value="Trypsin_dom"/>
</dbReference>
<evidence type="ECO:0000256" key="5">
    <source>
        <dbReference type="ARBA" id="ARBA00023157"/>
    </source>
</evidence>
<feature type="signal peptide" evidence="7">
    <location>
        <begin position="1"/>
        <end position="18"/>
    </location>
</feature>
<name>A0A8H4SYJ4_9HYPO</name>
<dbReference type="PROSITE" id="PS00134">
    <property type="entry name" value="TRYPSIN_HIS"/>
    <property type="match status" value="1"/>
</dbReference>
<dbReference type="PROSITE" id="PS50240">
    <property type="entry name" value="TRYPSIN_DOM"/>
    <property type="match status" value="1"/>
</dbReference>
<dbReference type="Pfam" id="PF00089">
    <property type="entry name" value="Trypsin"/>
    <property type="match status" value="1"/>
</dbReference>
<dbReference type="InterPro" id="IPR018114">
    <property type="entry name" value="TRYPSIN_HIS"/>
</dbReference>
<evidence type="ECO:0000256" key="2">
    <source>
        <dbReference type="ARBA" id="ARBA00022670"/>
    </source>
</evidence>
<comment type="similarity">
    <text evidence="1">Belongs to the peptidase S1 family.</text>
</comment>
<dbReference type="AlphaFoldDB" id="A0A8H4SYJ4"/>
<organism evidence="9 10">
    <name type="scientific">Fusarium sarcochroum</name>
    <dbReference type="NCBI Taxonomy" id="1208366"/>
    <lineage>
        <taxon>Eukaryota</taxon>
        <taxon>Fungi</taxon>
        <taxon>Dikarya</taxon>
        <taxon>Ascomycota</taxon>
        <taxon>Pezizomycotina</taxon>
        <taxon>Sordariomycetes</taxon>
        <taxon>Hypocreomycetidae</taxon>
        <taxon>Hypocreales</taxon>
        <taxon>Nectriaceae</taxon>
        <taxon>Fusarium</taxon>
        <taxon>Fusarium lateritium species complex</taxon>
    </lineage>
</organism>
<keyword evidence="5" id="KW-1015">Disulfide bond</keyword>
<dbReference type="PRINTS" id="PR00722">
    <property type="entry name" value="CHYMOTRYPSIN"/>
</dbReference>
<feature type="chain" id="PRO_5034332879" description="Peptidase S1 domain-containing protein" evidence="7">
    <location>
        <begin position="19"/>
        <end position="257"/>
    </location>
</feature>
<dbReference type="PANTHER" id="PTHR24276:SF98">
    <property type="entry name" value="FI18310P1-RELATED"/>
    <property type="match status" value="1"/>
</dbReference>
<dbReference type="InterPro" id="IPR043504">
    <property type="entry name" value="Peptidase_S1_PA_chymotrypsin"/>
</dbReference>
<reference evidence="9" key="2">
    <citation type="submission" date="2020-05" db="EMBL/GenBank/DDBJ databases">
        <authorList>
            <person name="Kim H.-S."/>
            <person name="Proctor R.H."/>
            <person name="Brown D.W."/>
        </authorList>
    </citation>
    <scope>NUCLEOTIDE SEQUENCE</scope>
    <source>
        <strain evidence="9">NRRL 20472</strain>
    </source>
</reference>
<reference evidence="9" key="1">
    <citation type="journal article" date="2020" name="BMC Genomics">
        <title>Correction to: Identification and distribution of gene clusters required for synthesis of sphingolipid metabolism inhibitors in diverse species of the filamentous fungus Fusarium.</title>
        <authorList>
            <person name="Kim H.S."/>
            <person name="Lohmar J.M."/>
            <person name="Busman M."/>
            <person name="Brown D.W."/>
            <person name="Naumann T.A."/>
            <person name="Divon H.H."/>
            <person name="Lysoe E."/>
            <person name="Uhlig S."/>
            <person name="Proctor R.H."/>
        </authorList>
    </citation>
    <scope>NUCLEOTIDE SEQUENCE</scope>
    <source>
        <strain evidence="9">NRRL 20472</strain>
    </source>
</reference>
<keyword evidence="4 6" id="KW-0720">Serine protease</keyword>
<dbReference type="SUPFAM" id="SSF50494">
    <property type="entry name" value="Trypsin-like serine proteases"/>
    <property type="match status" value="1"/>
</dbReference>
<dbReference type="SMART" id="SM00020">
    <property type="entry name" value="Tryp_SPc"/>
    <property type="match status" value="1"/>
</dbReference>
<evidence type="ECO:0000256" key="7">
    <source>
        <dbReference type="SAM" id="SignalP"/>
    </source>
</evidence>
<evidence type="ECO:0000256" key="3">
    <source>
        <dbReference type="ARBA" id="ARBA00022801"/>
    </source>
</evidence>